<keyword evidence="2" id="KW-1185">Reference proteome</keyword>
<keyword evidence="1" id="KW-0614">Plasmid</keyword>
<proteinExistence type="predicted"/>
<organism evidence="1 2">
    <name type="scientific">Adhaeribacter swui</name>
    <dbReference type="NCBI Taxonomy" id="2086471"/>
    <lineage>
        <taxon>Bacteria</taxon>
        <taxon>Pseudomonadati</taxon>
        <taxon>Bacteroidota</taxon>
        <taxon>Cytophagia</taxon>
        <taxon>Cytophagales</taxon>
        <taxon>Hymenobacteraceae</taxon>
        <taxon>Adhaeribacter</taxon>
    </lineage>
</organism>
<evidence type="ECO:0000313" key="2">
    <source>
        <dbReference type="Proteomes" id="UP000515237"/>
    </source>
</evidence>
<geneLocation type="plasmid" evidence="1 2">
    <name>unnamed2</name>
</geneLocation>
<accession>A0A7G7G2J2</accession>
<reference evidence="1 2" key="1">
    <citation type="journal article" date="2018" name="Int. J. Syst. Evol. Microbiol.">
        <title>Adhaeribacter swui sp. nov., isolated from wet mud.</title>
        <authorList>
            <person name="Kim D.U."/>
            <person name="Kim K.W."/>
            <person name="Kang M.S."/>
            <person name="Kim J.Y."/>
            <person name="Jang J.H."/>
            <person name="Kim M.K."/>
        </authorList>
    </citation>
    <scope>NUCLEOTIDE SEQUENCE [LARGE SCALE GENOMIC DNA]</scope>
    <source>
        <strain evidence="1 2">KCTC 52873</strain>
        <plasmid evidence="1">unnamed2</plasmid>
    </source>
</reference>
<dbReference type="Proteomes" id="UP000515237">
    <property type="component" value="Plasmid unnamed2"/>
</dbReference>
<dbReference type="EMBL" id="CP055155">
    <property type="protein sequence ID" value="QNF31376.1"/>
    <property type="molecule type" value="Genomic_DNA"/>
</dbReference>
<sequence>MVGLLDSIFAEKKIEGFSQNEVYEHLSFINEIILQERLTSRQAQYLKWKAKLNQRLLDLNRPL</sequence>
<dbReference type="AlphaFoldDB" id="A0A7G7G2J2"/>
<dbReference type="KEGG" id="aswu:HUW51_01055"/>
<gene>
    <name evidence="1" type="ORF">HUW51_01055</name>
</gene>
<protein>
    <submittedName>
        <fullName evidence="1">Uncharacterized protein</fullName>
    </submittedName>
</protein>
<name>A0A7G7G2J2_9BACT</name>
<evidence type="ECO:0000313" key="1">
    <source>
        <dbReference type="EMBL" id="QNF31376.1"/>
    </source>
</evidence>